<accession>A0A192D5Q4</accession>
<dbReference type="OrthoDB" id="7510084at2"/>
<protein>
    <submittedName>
        <fullName evidence="1">Uncharacterized protein</fullName>
    </submittedName>
</protein>
<dbReference type="EMBL" id="CP016033">
    <property type="protein sequence ID" value="ANK13828.1"/>
    <property type="molecule type" value="Genomic_DNA"/>
</dbReference>
<evidence type="ECO:0000313" key="2">
    <source>
        <dbReference type="Proteomes" id="UP000078263"/>
    </source>
</evidence>
<dbReference type="Proteomes" id="UP000078263">
    <property type="component" value="Chromosome"/>
</dbReference>
<name>A0A192D5Q4_9SPHN</name>
<gene>
    <name evidence="1" type="ORF">A9D12_13690</name>
</gene>
<keyword evidence="2" id="KW-1185">Reference proteome</keyword>
<dbReference type="AlphaFoldDB" id="A0A192D5Q4"/>
<proteinExistence type="predicted"/>
<evidence type="ECO:0000313" key="1">
    <source>
        <dbReference type="EMBL" id="ANK13828.1"/>
    </source>
</evidence>
<dbReference type="KEGG" id="pns:A9D12_13690"/>
<dbReference type="RefSeq" id="WP_068352818.1">
    <property type="nucleotide sequence ID" value="NZ_CP016033.1"/>
</dbReference>
<organism evidence="1 2">
    <name type="scientific">Erythrobacter neustonensis</name>
    <dbReference type="NCBI Taxonomy" id="1112"/>
    <lineage>
        <taxon>Bacteria</taxon>
        <taxon>Pseudomonadati</taxon>
        <taxon>Pseudomonadota</taxon>
        <taxon>Alphaproteobacteria</taxon>
        <taxon>Sphingomonadales</taxon>
        <taxon>Erythrobacteraceae</taxon>
        <taxon>Erythrobacter/Porphyrobacter group</taxon>
        <taxon>Erythrobacter</taxon>
    </lineage>
</organism>
<sequence>MSVRFASANHPVRRLGWRAAGRGLIAPALARAANDNLLPMADNAAPLHRFDPLLIEALRHFAVHGLAAAHAASDGARDAVRRGDCGDKDHWLAITRMFDPRLANRARRELAPA</sequence>
<reference evidence="1 2" key="1">
    <citation type="submission" date="2016-05" db="EMBL/GenBank/DDBJ databases">
        <title>Compelete Genome Sequence of Bacteriochlorophyll-Synthesizing Bacterium Porphyrobacter neustonensis DSM 9434.</title>
        <authorList>
            <person name="Shi X.-L."/>
            <person name="Wu Y.-H."/>
            <person name="Cheng H."/>
            <person name="Xu L."/>
            <person name="Zhang X.-Q."/>
            <person name="Wang C.-S."/>
            <person name="Xu X.-W."/>
        </authorList>
    </citation>
    <scope>NUCLEOTIDE SEQUENCE [LARGE SCALE GENOMIC DNA]</scope>
    <source>
        <strain evidence="1 2">DSM 9434</strain>
    </source>
</reference>
<dbReference type="STRING" id="1112.A9D12_13690"/>